<protein>
    <submittedName>
        <fullName evidence="2">Uncharacterized protein</fullName>
    </submittedName>
</protein>
<proteinExistence type="predicted"/>
<dbReference type="EMBL" id="SNRW01001031">
    <property type="protein sequence ID" value="KAA6398117.1"/>
    <property type="molecule type" value="Genomic_DNA"/>
</dbReference>
<evidence type="ECO:0000313" key="3">
    <source>
        <dbReference type="Proteomes" id="UP000324800"/>
    </source>
</evidence>
<feature type="compositionally biased region" description="Acidic residues" evidence="1">
    <location>
        <begin position="83"/>
        <end position="99"/>
    </location>
</feature>
<sequence>MKQRKPMLQCVLYMTMKVEKIINYNNWAQQKKYLDVMMDDNVNGRADQNNPYFYLISNGVTGLDVKGDAQNDGEREECINGDYEPDKEEEEEDDDDNYI</sequence>
<organism evidence="2 3">
    <name type="scientific">Streblomastix strix</name>
    <dbReference type="NCBI Taxonomy" id="222440"/>
    <lineage>
        <taxon>Eukaryota</taxon>
        <taxon>Metamonada</taxon>
        <taxon>Preaxostyla</taxon>
        <taxon>Oxymonadida</taxon>
        <taxon>Streblomastigidae</taxon>
        <taxon>Streblomastix</taxon>
    </lineage>
</organism>
<evidence type="ECO:0000256" key="1">
    <source>
        <dbReference type="SAM" id="MobiDB-lite"/>
    </source>
</evidence>
<gene>
    <name evidence="2" type="ORF">EZS28_006356</name>
</gene>
<reference evidence="2 3" key="1">
    <citation type="submission" date="2019-03" db="EMBL/GenBank/DDBJ databases">
        <title>Single cell metagenomics reveals metabolic interactions within the superorganism composed of flagellate Streblomastix strix and complex community of Bacteroidetes bacteria on its surface.</title>
        <authorList>
            <person name="Treitli S.C."/>
            <person name="Kolisko M."/>
            <person name="Husnik F."/>
            <person name="Keeling P."/>
            <person name="Hampl V."/>
        </authorList>
    </citation>
    <scope>NUCLEOTIDE SEQUENCE [LARGE SCALE GENOMIC DNA]</scope>
    <source>
        <strain evidence="2">ST1C</strain>
    </source>
</reference>
<dbReference type="AlphaFoldDB" id="A0A5J4WSJ6"/>
<evidence type="ECO:0000313" key="2">
    <source>
        <dbReference type="EMBL" id="KAA6398117.1"/>
    </source>
</evidence>
<dbReference type="Proteomes" id="UP000324800">
    <property type="component" value="Unassembled WGS sequence"/>
</dbReference>
<feature type="compositionally biased region" description="Basic and acidic residues" evidence="1">
    <location>
        <begin position="65"/>
        <end position="78"/>
    </location>
</feature>
<comment type="caution">
    <text evidence="2">The sequence shown here is derived from an EMBL/GenBank/DDBJ whole genome shotgun (WGS) entry which is preliminary data.</text>
</comment>
<feature type="region of interest" description="Disordered" evidence="1">
    <location>
        <begin position="65"/>
        <end position="99"/>
    </location>
</feature>
<accession>A0A5J4WSJ6</accession>
<name>A0A5J4WSJ6_9EUKA</name>